<dbReference type="Proteomes" id="UP001172083">
    <property type="component" value="Unassembled WGS sequence"/>
</dbReference>
<dbReference type="EMBL" id="JAUJEB010000001">
    <property type="protein sequence ID" value="MDN5212689.1"/>
    <property type="molecule type" value="Genomic_DNA"/>
</dbReference>
<keyword evidence="2" id="KW-1185">Reference proteome</keyword>
<sequence>MRAVTIFIFGALFLLHFPVHWGKAQSKQDQADTSGFVLPGIEEFHHNKIPTTNAINPEPAIFSMVNITASQLVTASISLEEQSVVIAPFQLKSYKLNTFDMAVKVGLKDNISYLGTGFKWKPRNARMDAIYNKVAKKYQALHQNIVGMSNEQVKATEMKKFISIYRNALIEDIYQEFNRSQITLQGSASALLFEIIGGDKVDVDGNGFIDNFHHIKGFNLSGGASFSFSQKAGLHVNYNYSERRANPAENTASAVYSGFSATLSKLFIINKKYIGSDDYLKHSFIPGLEIALAYEYEEVINNENFAENGILSQTSIAPVFDLKISPLSQIRLSLPLKMIDLPNRKEQRLTALVQYNLQISDFQR</sequence>
<comment type="caution">
    <text evidence="1">The sequence shown here is derived from an EMBL/GenBank/DDBJ whole genome shotgun (WGS) entry which is preliminary data.</text>
</comment>
<evidence type="ECO:0000313" key="1">
    <source>
        <dbReference type="EMBL" id="MDN5212689.1"/>
    </source>
</evidence>
<evidence type="ECO:0000313" key="2">
    <source>
        <dbReference type="Proteomes" id="UP001172083"/>
    </source>
</evidence>
<dbReference type="RefSeq" id="WP_346758006.1">
    <property type="nucleotide sequence ID" value="NZ_JAUJEB010000001.1"/>
</dbReference>
<gene>
    <name evidence="1" type="ORF">QQ020_11555</name>
</gene>
<accession>A0ABT8L4N4</accession>
<reference evidence="1" key="1">
    <citation type="submission" date="2023-06" db="EMBL/GenBank/DDBJ databases">
        <title>Genomic of Agaribacillus aureum.</title>
        <authorList>
            <person name="Wang G."/>
        </authorList>
    </citation>
    <scope>NUCLEOTIDE SEQUENCE</scope>
    <source>
        <strain evidence="1">BMA12</strain>
    </source>
</reference>
<proteinExistence type="predicted"/>
<organism evidence="1 2">
    <name type="scientific">Agaribacillus aureus</name>
    <dbReference type="NCBI Taxonomy" id="3051825"/>
    <lineage>
        <taxon>Bacteria</taxon>
        <taxon>Pseudomonadati</taxon>
        <taxon>Bacteroidota</taxon>
        <taxon>Cytophagia</taxon>
        <taxon>Cytophagales</taxon>
        <taxon>Splendidivirgaceae</taxon>
        <taxon>Agaribacillus</taxon>
    </lineage>
</organism>
<protein>
    <submittedName>
        <fullName evidence="1">Uncharacterized protein</fullName>
    </submittedName>
</protein>
<name>A0ABT8L4N4_9BACT</name>